<feature type="signal peptide" evidence="5">
    <location>
        <begin position="1"/>
        <end position="30"/>
    </location>
</feature>
<name>A0ABS7FMN9_9ACTN</name>
<dbReference type="PROSITE" id="PS51257">
    <property type="entry name" value="PROKAR_LIPOPROTEIN"/>
    <property type="match status" value="1"/>
</dbReference>
<comment type="similarity">
    <text evidence="1">Belongs to the transglycosylase family. Rpf subfamily.</text>
</comment>
<gene>
    <name evidence="7" type="ORF">K1Y72_04605</name>
</gene>
<evidence type="ECO:0000256" key="4">
    <source>
        <dbReference type="SAM" id="MobiDB-lite"/>
    </source>
</evidence>
<dbReference type="InterPro" id="IPR010618">
    <property type="entry name" value="RPF"/>
</dbReference>
<dbReference type="InterPro" id="IPR011098">
    <property type="entry name" value="G5_dom"/>
</dbReference>
<dbReference type="Pfam" id="PF06737">
    <property type="entry name" value="Transglycosylas"/>
    <property type="match status" value="1"/>
</dbReference>
<evidence type="ECO:0000256" key="3">
    <source>
        <dbReference type="ARBA" id="ARBA00022801"/>
    </source>
</evidence>
<feature type="chain" id="PRO_5045993789" evidence="5">
    <location>
        <begin position="31"/>
        <end position="268"/>
    </location>
</feature>
<dbReference type="RefSeq" id="WP_220163491.1">
    <property type="nucleotide sequence ID" value="NZ_JAIBOA010000002.1"/>
</dbReference>
<proteinExistence type="inferred from homology"/>
<dbReference type="Proteomes" id="UP000774570">
    <property type="component" value="Unassembled WGS sequence"/>
</dbReference>
<feature type="domain" description="G5" evidence="6">
    <location>
        <begin position="102"/>
        <end position="181"/>
    </location>
</feature>
<dbReference type="PROSITE" id="PS51109">
    <property type="entry name" value="G5"/>
    <property type="match status" value="1"/>
</dbReference>
<dbReference type="Gene3D" id="2.20.230.10">
    <property type="entry name" value="Resuscitation-promoting factor rpfb"/>
    <property type="match status" value="1"/>
</dbReference>
<accession>A0ABS7FMN9</accession>
<dbReference type="EMBL" id="JAIBOA010000002">
    <property type="protein sequence ID" value="MBW8481641.1"/>
    <property type="molecule type" value="Genomic_DNA"/>
</dbReference>
<evidence type="ECO:0000313" key="8">
    <source>
        <dbReference type="Proteomes" id="UP000774570"/>
    </source>
</evidence>
<dbReference type="Pfam" id="PF07501">
    <property type="entry name" value="G5"/>
    <property type="match status" value="1"/>
</dbReference>
<keyword evidence="2 5" id="KW-0732">Signal</keyword>
<dbReference type="Gene3D" id="1.10.530.10">
    <property type="match status" value="1"/>
</dbReference>
<evidence type="ECO:0000256" key="2">
    <source>
        <dbReference type="ARBA" id="ARBA00022729"/>
    </source>
</evidence>
<protein>
    <submittedName>
        <fullName evidence="7">Transglycosylase family protein</fullName>
    </submittedName>
</protein>
<dbReference type="SUPFAM" id="SSF53955">
    <property type="entry name" value="Lysozyme-like"/>
    <property type="match status" value="1"/>
</dbReference>
<evidence type="ECO:0000256" key="1">
    <source>
        <dbReference type="ARBA" id="ARBA00010830"/>
    </source>
</evidence>
<reference evidence="7 8" key="1">
    <citation type="submission" date="2021-07" db="EMBL/GenBank/DDBJ databases">
        <title>Actinomadura sp. PM05-2 isolated from lichen.</title>
        <authorList>
            <person name="Somphong A."/>
            <person name="Phongsopitanun W."/>
            <person name="Tanasupawat S."/>
            <person name="Peongsungnone V."/>
        </authorList>
    </citation>
    <scope>NUCLEOTIDE SEQUENCE [LARGE SCALE GENOMIC DNA]</scope>
    <source>
        <strain evidence="7 8">PM05-2</strain>
    </source>
</reference>
<dbReference type="InterPro" id="IPR023346">
    <property type="entry name" value="Lysozyme-like_dom_sf"/>
</dbReference>
<dbReference type="Pfam" id="PF03990">
    <property type="entry name" value="DUF348"/>
    <property type="match status" value="1"/>
</dbReference>
<keyword evidence="3" id="KW-0378">Hydrolase</keyword>
<evidence type="ECO:0000313" key="7">
    <source>
        <dbReference type="EMBL" id="MBW8481641.1"/>
    </source>
</evidence>
<evidence type="ECO:0000256" key="5">
    <source>
        <dbReference type="SAM" id="SignalP"/>
    </source>
</evidence>
<feature type="region of interest" description="Disordered" evidence="4">
    <location>
        <begin position="26"/>
        <end position="51"/>
    </location>
</feature>
<dbReference type="CDD" id="cd13925">
    <property type="entry name" value="RPF"/>
    <property type="match status" value="1"/>
</dbReference>
<dbReference type="SMART" id="SM01208">
    <property type="entry name" value="G5"/>
    <property type="match status" value="1"/>
</dbReference>
<dbReference type="InterPro" id="IPR007137">
    <property type="entry name" value="DUF348"/>
</dbReference>
<comment type="caution">
    <text evidence="7">The sequence shown here is derived from an EMBL/GenBank/DDBJ whole genome shotgun (WGS) entry which is preliminary data.</text>
</comment>
<evidence type="ECO:0000259" key="6">
    <source>
        <dbReference type="PROSITE" id="PS51109"/>
    </source>
</evidence>
<keyword evidence="8" id="KW-1185">Reference proteome</keyword>
<organism evidence="7 8">
    <name type="scientific">Actinomadura parmotrematis</name>
    <dbReference type="NCBI Taxonomy" id="2864039"/>
    <lineage>
        <taxon>Bacteria</taxon>
        <taxon>Bacillati</taxon>
        <taxon>Actinomycetota</taxon>
        <taxon>Actinomycetes</taxon>
        <taxon>Streptosporangiales</taxon>
        <taxon>Thermomonosporaceae</taxon>
        <taxon>Actinomadura</taxon>
    </lineage>
</organism>
<feature type="compositionally biased region" description="Low complexity" evidence="4">
    <location>
        <begin position="38"/>
        <end position="51"/>
    </location>
</feature>
<sequence>MRRPPATAALCALVLPVALLSSGCGGDAAAKQGPSAQAPASDAPRATPTPRPVAIVIDGKRKEVQSTGTTVTEVLEQARVELGEYDLTAPERDQPAGDTIKITRLLSKPVVKVVRTEAPTVKKKDSSLAPFSQKEKRAGKAGVKVVKTALAMRKGRKVRVVLAVKVKSKPVARILLVGPTVASGGDVAKLNWAGLANCESHGNPKAINSAGYYGLYQFSLASWASVGGSGRPSDAPAAEQTYRAQLLYKKVGGRWQGQWPNCGRFLFS</sequence>